<evidence type="ECO:0008006" key="2">
    <source>
        <dbReference type="Google" id="ProtNLM"/>
    </source>
</evidence>
<comment type="caution">
    <text evidence="1">The sequence shown here is derived from an EMBL/GenBank/DDBJ whole genome shotgun (WGS) entry which is preliminary data.</text>
</comment>
<dbReference type="Pfam" id="PF03737">
    <property type="entry name" value="RraA-like"/>
    <property type="match status" value="1"/>
</dbReference>
<dbReference type="InterPro" id="IPR036704">
    <property type="entry name" value="RraA/RraA-like_sf"/>
</dbReference>
<dbReference type="EMBL" id="LAZR01008524">
    <property type="protein sequence ID" value="KKM78223.1"/>
    <property type="molecule type" value="Genomic_DNA"/>
</dbReference>
<accession>A0A0F9K8E0</accession>
<reference evidence="1" key="1">
    <citation type="journal article" date="2015" name="Nature">
        <title>Complex archaea that bridge the gap between prokaryotes and eukaryotes.</title>
        <authorList>
            <person name="Spang A."/>
            <person name="Saw J.H."/>
            <person name="Jorgensen S.L."/>
            <person name="Zaremba-Niedzwiedzka K."/>
            <person name="Martijn J."/>
            <person name="Lind A.E."/>
            <person name="van Eijk R."/>
            <person name="Schleper C."/>
            <person name="Guy L."/>
            <person name="Ettema T.J."/>
        </authorList>
    </citation>
    <scope>NUCLEOTIDE SEQUENCE</scope>
</reference>
<name>A0A0F9K8E0_9ZZZZ</name>
<gene>
    <name evidence="1" type="ORF">LCGC14_1362110</name>
</gene>
<dbReference type="InterPro" id="IPR005493">
    <property type="entry name" value="RraA/RraA-like"/>
</dbReference>
<dbReference type="AlphaFoldDB" id="A0A0F9K8E0"/>
<dbReference type="PANTHER" id="PTHR33254">
    <property type="entry name" value="4-HYDROXY-4-METHYL-2-OXOGLUTARATE ALDOLASE 3-RELATED"/>
    <property type="match status" value="1"/>
</dbReference>
<proteinExistence type="predicted"/>
<dbReference type="Gene3D" id="3.50.30.40">
    <property type="entry name" value="Ribonuclease E inhibitor RraA/RraA-like"/>
    <property type="match status" value="1"/>
</dbReference>
<dbReference type="SUPFAM" id="SSF89562">
    <property type="entry name" value="RraA-like"/>
    <property type="match status" value="1"/>
</dbReference>
<dbReference type="PANTHER" id="PTHR33254:SF4">
    <property type="entry name" value="4-HYDROXY-4-METHYL-2-OXOGLUTARATE ALDOLASE 3-RELATED"/>
    <property type="match status" value="1"/>
</dbReference>
<protein>
    <recommendedName>
        <fullName evidence="2">Dimethylmenaquinone methyltransferase</fullName>
    </recommendedName>
</protein>
<dbReference type="CDD" id="cd16841">
    <property type="entry name" value="RraA_family"/>
    <property type="match status" value="1"/>
</dbReference>
<sequence length="219" mass="24540">MDFKKIKERLTNLDTACIYDVNEKLRVMDPEIRPINQGIKMIGIARTVHCKRDFLSVLKALHDSGEDEVLVIDAEGDKVACVGELFAFEAQRKKLAGIVVDGACRDMKGIRNINFPVYSRYITPRVGTSSNIFPVQEKVNCGGVSVSKGDIIIGDDDGIIVMSEKEAAEILDTAQNIQIIEKKVREKMKAGKSLTEMLNFFDHYAKIDKKQESQLIFTI</sequence>
<evidence type="ECO:0000313" key="1">
    <source>
        <dbReference type="EMBL" id="KKM78223.1"/>
    </source>
</evidence>
<organism evidence="1">
    <name type="scientific">marine sediment metagenome</name>
    <dbReference type="NCBI Taxonomy" id="412755"/>
    <lineage>
        <taxon>unclassified sequences</taxon>
        <taxon>metagenomes</taxon>
        <taxon>ecological metagenomes</taxon>
    </lineage>
</organism>